<feature type="region of interest" description="Disordered" evidence="1">
    <location>
        <begin position="82"/>
        <end position="101"/>
    </location>
</feature>
<evidence type="ECO:0000313" key="2">
    <source>
        <dbReference type="EMBL" id="EFC50214.1"/>
    </source>
</evidence>
<feature type="region of interest" description="Disordered" evidence="1">
    <location>
        <begin position="1"/>
        <end position="65"/>
    </location>
</feature>
<gene>
    <name evidence="2" type="ORF">NAEGRDRAFT_77961</name>
</gene>
<dbReference type="Proteomes" id="UP000006671">
    <property type="component" value="Unassembled WGS sequence"/>
</dbReference>
<dbReference type="OMA" id="YKSFMTC"/>
<name>D2UZS6_NAEGR</name>
<dbReference type="OrthoDB" id="1106148at2759"/>
<dbReference type="InParanoid" id="D2UZS6"/>
<organism evidence="3">
    <name type="scientific">Naegleria gruberi</name>
    <name type="common">Amoeba</name>
    <dbReference type="NCBI Taxonomy" id="5762"/>
    <lineage>
        <taxon>Eukaryota</taxon>
        <taxon>Discoba</taxon>
        <taxon>Heterolobosea</taxon>
        <taxon>Tetramitia</taxon>
        <taxon>Eutetramitia</taxon>
        <taxon>Vahlkampfiidae</taxon>
        <taxon>Naegleria</taxon>
    </lineage>
</organism>
<proteinExistence type="predicted"/>
<dbReference type="AlphaFoldDB" id="D2UZS6"/>
<dbReference type="GeneID" id="8858899"/>
<dbReference type="PROSITE" id="PS51808">
    <property type="entry name" value="CHCH"/>
    <property type="match status" value="1"/>
</dbReference>
<accession>D2UZS6</accession>
<feature type="compositionally biased region" description="Polar residues" evidence="1">
    <location>
        <begin position="86"/>
        <end position="101"/>
    </location>
</feature>
<dbReference type="RefSeq" id="XP_002682958.1">
    <property type="nucleotide sequence ID" value="XM_002682912.1"/>
</dbReference>
<dbReference type="GO" id="GO:0005634">
    <property type="term" value="C:nucleus"/>
    <property type="evidence" value="ECO:0007669"/>
    <property type="project" value="TreeGrafter"/>
</dbReference>
<protein>
    <submittedName>
        <fullName evidence="2">Predicted protein</fullName>
    </submittedName>
</protein>
<reference evidence="2 3" key="1">
    <citation type="journal article" date="2010" name="Cell">
        <title>The genome of Naegleria gruberi illuminates early eukaryotic versatility.</title>
        <authorList>
            <person name="Fritz-Laylin L.K."/>
            <person name="Prochnik S.E."/>
            <person name="Ginger M.L."/>
            <person name="Dacks J.B."/>
            <person name="Carpenter M.L."/>
            <person name="Field M.C."/>
            <person name="Kuo A."/>
            <person name="Paredez A."/>
            <person name="Chapman J."/>
            <person name="Pham J."/>
            <person name="Shu S."/>
            <person name="Neupane R."/>
            <person name="Cipriano M."/>
            <person name="Mancuso J."/>
            <person name="Tu H."/>
            <person name="Salamov A."/>
            <person name="Lindquist E."/>
            <person name="Shapiro H."/>
            <person name="Lucas S."/>
            <person name="Grigoriev I.V."/>
            <person name="Cande W.Z."/>
            <person name="Fulton C."/>
            <person name="Rokhsar D.S."/>
            <person name="Dawson S.C."/>
        </authorList>
    </citation>
    <scope>NUCLEOTIDE SEQUENCE [LARGE SCALE GENOMIC DNA]</scope>
    <source>
        <strain evidence="2 3">NEG-M</strain>
    </source>
</reference>
<sequence>MAQRKSRFTGATRKSSPPQPQTQAPPQRNYSSTPQQQAPHQSHTTPQPTAQPQMASSGGMGSGLVSNIAGAVVGNMIGHAIYDSFTGGSKDSSEQPQYSQQEMQKCFSQMQAFSQCLEQSSNNISSCQYAFDTLNECKRGLQQNYQPTNQNSEW</sequence>
<dbReference type="VEuPathDB" id="AmoebaDB:NAEGRDRAFT_77961"/>
<keyword evidence="3" id="KW-1185">Reference proteome</keyword>
<dbReference type="PANTHER" id="PTHR13523">
    <property type="entry name" value="COILED-COIL-HELIX-COILED-COIL-HELIX DOMAIN CONTAINING 2/NUR77"/>
    <property type="match status" value="1"/>
</dbReference>
<dbReference type="GO" id="GO:0007005">
    <property type="term" value="P:mitochondrion organization"/>
    <property type="evidence" value="ECO:0007669"/>
    <property type="project" value="InterPro"/>
</dbReference>
<dbReference type="GO" id="GO:0005739">
    <property type="term" value="C:mitochondrion"/>
    <property type="evidence" value="ECO:0007669"/>
    <property type="project" value="TreeGrafter"/>
</dbReference>
<dbReference type="eggNOG" id="ENOG502SG21">
    <property type="taxonomic scope" value="Eukaryota"/>
</dbReference>
<evidence type="ECO:0000313" key="3">
    <source>
        <dbReference type="Proteomes" id="UP000006671"/>
    </source>
</evidence>
<feature type="compositionally biased region" description="Polar residues" evidence="1">
    <location>
        <begin position="28"/>
        <end position="56"/>
    </location>
</feature>
<dbReference type="EMBL" id="GG738846">
    <property type="protein sequence ID" value="EFC50214.1"/>
    <property type="molecule type" value="Genomic_DNA"/>
</dbReference>
<evidence type="ECO:0000256" key="1">
    <source>
        <dbReference type="SAM" id="MobiDB-lite"/>
    </source>
</evidence>
<dbReference type="InterPro" id="IPR055304">
    <property type="entry name" value="CHCHD2/10-like"/>
</dbReference>
<dbReference type="KEGG" id="ngr:NAEGRDRAFT_77961"/>
<dbReference type="STRING" id="5762.D2UZS6"/>
<dbReference type="PANTHER" id="PTHR13523:SF2">
    <property type="entry name" value="COILED-COIL-HELIX-COILED-COIL-HELIX DOMAIN CONTAINING 2, ISOFORM A-RELATED"/>
    <property type="match status" value="1"/>
</dbReference>